<organism evidence="1 2">
    <name type="scientific">Amazonocrinis nigriterrae CENA67</name>
    <dbReference type="NCBI Taxonomy" id="2794033"/>
    <lineage>
        <taxon>Bacteria</taxon>
        <taxon>Bacillati</taxon>
        <taxon>Cyanobacteriota</taxon>
        <taxon>Cyanophyceae</taxon>
        <taxon>Nostocales</taxon>
        <taxon>Nostocaceae</taxon>
        <taxon>Amazonocrinis</taxon>
        <taxon>Amazonocrinis nigriterrae</taxon>
    </lineage>
</organism>
<evidence type="ECO:0000313" key="2">
    <source>
        <dbReference type="Proteomes" id="UP000632766"/>
    </source>
</evidence>
<dbReference type="Proteomes" id="UP000632766">
    <property type="component" value="Unassembled WGS sequence"/>
</dbReference>
<name>A0A8J7HXN6_9NOST</name>
<keyword evidence="2" id="KW-1185">Reference proteome</keyword>
<proteinExistence type="predicted"/>
<sequence>MKTKYKKSEFSTLQWLTVNKVKIYPANYLLYGATNQNEEIRAYALSIGSLCTLQQG</sequence>
<gene>
    <name evidence="1" type="ORF">I8748_19335</name>
</gene>
<evidence type="ECO:0000313" key="1">
    <source>
        <dbReference type="EMBL" id="MBH8564314.1"/>
    </source>
</evidence>
<dbReference type="EMBL" id="JAECZC010000039">
    <property type="protein sequence ID" value="MBH8564314.1"/>
    <property type="molecule type" value="Genomic_DNA"/>
</dbReference>
<comment type="caution">
    <text evidence="1">The sequence shown here is derived from an EMBL/GenBank/DDBJ whole genome shotgun (WGS) entry which is preliminary data.</text>
</comment>
<accession>A0A8J7HXN6</accession>
<reference evidence="1 2" key="1">
    <citation type="journal article" date="2021" name="Int. J. Syst. Evol. Microbiol.">
        <title>Amazonocrinis nigriterrae gen. nov., sp. nov., Atlanticothrix silvestris gen. nov., sp. nov. and Dendronalium phyllosphericum gen. nov., sp. nov., nostocacean cyanobacteria from Brazilian environments.</title>
        <authorList>
            <person name="Alvarenga D.O."/>
            <person name="Andreote A.P.D."/>
            <person name="Branco L.H.Z."/>
            <person name="Delbaje E."/>
            <person name="Cruz R.B."/>
            <person name="Varani A.M."/>
            <person name="Fiore M.F."/>
        </authorList>
    </citation>
    <scope>NUCLEOTIDE SEQUENCE [LARGE SCALE GENOMIC DNA]</scope>
    <source>
        <strain evidence="1 2">CENA67</strain>
    </source>
</reference>
<dbReference type="RefSeq" id="WP_198126159.1">
    <property type="nucleotide sequence ID" value="NZ_JAECZC010000039.1"/>
</dbReference>
<dbReference type="AlphaFoldDB" id="A0A8J7HXN6"/>
<protein>
    <submittedName>
        <fullName evidence="1">Uncharacterized protein</fullName>
    </submittedName>
</protein>